<dbReference type="AlphaFoldDB" id="A0A177A8V4"/>
<feature type="region of interest" description="Disordered" evidence="1">
    <location>
        <begin position="62"/>
        <end position="111"/>
    </location>
</feature>
<organism evidence="2">
    <name type="scientific">Pseudogymnoascus destructans</name>
    <dbReference type="NCBI Taxonomy" id="655981"/>
    <lineage>
        <taxon>Eukaryota</taxon>
        <taxon>Fungi</taxon>
        <taxon>Dikarya</taxon>
        <taxon>Ascomycota</taxon>
        <taxon>Pezizomycotina</taxon>
        <taxon>Leotiomycetes</taxon>
        <taxon>Thelebolales</taxon>
        <taxon>Thelebolaceae</taxon>
        <taxon>Pseudogymnoascus</taxon>
    </lineage>
</organism>
<name>A0A177A8V4_9PEZI</name>
<dbReference type="Proteomes" id="UP000077154">
    <property type="component" value="Unassembled WGS sequence"/>
</dbReference>
<feature type="compositionally biased region" description="Polar residues" evidence="1">
    <location>
        <begin position="77"/>
        <end position="91"/>
    </location>
</feature>
<evidence type="ECO:0000313" key="2">
    <source>
        <dbReference type="EMBL" id="OAF58589.1"/>
    </source>
</evidence>
<protein>
    <submittedName>
        <fullName evidence="2">Uncharacterized protein</fullName>
    </submittedName>
</protein>
<evidence type="ECO:0000256" key="1">
    <source>
        <dbReference type="SAM" id="MobiDB-lite"/>
    </source>
</evidence>
<dbReference type="GeneID" id="36288186"/>
<proteinExistence type="predicted"/>
<dbReference type="EMBL" id="KV441396">
    <property type="protein sequence ID" value="OAF58589.1"/>
    <property type="molecule type" value="Genomic_DNA"/>
</dbReference>
<sequence length="111" mass="12674">MKRVCRNNSSIYILLRFPIYLKLKQRKLHMLMQLASRSSEQIIKVEILSGFLLPKQILPPSAQHPGNHLQYRPASRKSPSNFAERQQSLPSFAQPKQILPGDRKSSPALPS</sequence>
<accession>A0A177A8V4</accession>
<reference evidence="2" key="1">
    <citation type="submission" date="2016-03" db="EMBL/GenBank/DDBJ databases">
        <title>Updated assembly of Pseudogymnoascus destructans, the fungus causing white-nose syndrome of bats.</title>
        <authorList>
            <person name="Palmer J.M."/>
            <person name="Drees K.P."/>
            <person name="Foster J.T."/>
            <person name="Lindner D.L."/>
        </authorList>
    </citation>
    <scope>NUCLEOTIDE SEQUENCE [LARGE SCALE GENOMIC DNA]</scope>
    <source>
        <strain evidence="2">20631-21</strain>
    </source>
</reference>
<dbReference type="RefSeq" id="XP_024323874.1">
    <property type="nucleotide sequence ID" value="XM_024468744.1"/>
</dbReference>
<dbReference type="VEuPathDB" id="FungiDB:GMDG_05885"/>
<gene>
    <name evidence="2" type="ORF">VC83_05119</name>
</gene>